<comment type="similarity">
    <text evidence="4 17">Belongs to the MurCDEF family.</text>
</comment>
<comment type="subcellular location">
    <subcellularLocation>
        <location evidence="2 17 18">Cytoplasm</location>
    </subcellularLocation>
</comment>
<name>A0A4R3KDZ8_9FIRM</name>
<dbReference type="InterPro" id="IPR036565">
    <property type="entry name" value="Mur-like_cat_sf"/>
</dbReference>
<dbReference type="AlphaFoldDB" id="A0A4R3KDZ8"/>
<dbReference type="SUPFAM" id="SSF53244">
    <property type="entry name" value="MurD-like peptide ligases, peptide-binding domain"/>
    <property type="match status" value="1"/>
</dbReference>
<evidence type="ECO:0000256" key="17">
    <source>
        <dbReference type="HAMAP-Rule" id="MF_00639"/>
    </source>
</evidence>
<dbReference type="Gene3D" id="3.40.50.720">
    <property type="entry name" value="NAD(P)-binding Rossmann-like Domain"/>
    <property type="match status" value="1"/>
</dbReference>
<gene>
    <name evidence="17" type="primary">murD</name>
    <name evidence="21" type="ORF">EDC37_10330</name>
</gene>
<dbReference type="GO" id="GO:0071555">
    <property type="term" value="P:cell wall organization"/>
    <property type="evidence" value="ECO:0007669"/>
    <property type="project" value="UniProtKB-KW"/>
</dbReference>
<dbReference type="InterPro" id="IPR013221">
    <property type="entry name" value="Mur_ligase_cen"/>
</dbReference>
<dbReference type="PANTHER" id="PTHR43692">
    <property type="entry name" value="UDP-N-ACETYLMURAMOYLALANINE--D-GLUTAMATE LIGASE"/>
    <property type="match status" value="1"/>
</dbReference>
<keyword evidence="22" id="KW-1185">Reference proteome</keyword>
<dbReference type="InterPro" id="IPR036615">
    <property type="entry name" value="Mur_ligase_C_dom_sf"/>
</dbReference>
<evidence type="ECO:0000256" key="10">
    <source>
        <dbReference type="ARBA" id="ARBA00022840"/>
    </source>
</evidence>
<comment type="pathway">
    <text evidence="3 17 18">Cell wall biogenesis; peptidoglycan biosynthesis.</text>
</comment>
<dbReference type="SUPFAM" id="SSF53623">
    <property type="entry name" value="MurD-like peptide ligases, catalytic domain"/>
    <property type="match status" value="1"/>
</dbReference>
<dbReference type="RefSeq" id="WP_132547519.1">
    <property type="nucleotide sequence ID" value="NZ_SMAA01000003.1"/>
</dbReference>
<keyword evidence="9 17" id="KW-0547">Nucleotide-binding</keyword>
<evidence type="ECO:0000256" key="9">
    <source>
        <dbReference type="ARBA" id="ARBA00022741"/>
    </source>
</evidence>
<evidence type="ECO:0000256" key="16">
    <source>
        <dbReference type="ARBA" id="ARBA00047632"/>
    </source>
</evidence>
<evidence type="ECO:0000256" key="2">
    <source>
        <dbReference type="ARBA" id="ARBA00004496"/>
    </source>
</evidence>
<feature type="binding site" evidence="17">
    <location>
        <begin position="115"/>
        <end position="121"/>
    </location>
    <ligand>
        <name>ATP</name>
        <dbReference type="ChEBI" id="CHEBI:30616"/>
    </ligand>
</feature>
<dbReference type="GO" id="GO:0009252">
    <property type="term" value="P:peptidoglycan biosynthetic process"/>
    <property type="evidence" value="ECO:0007669"/>
    <property type="project" value="UniProtKB-UniRule"/>
</dbReference>
<reference evidence="21 22" key="1">
    <citation type="submission" date="2019-03" db="EMBL/GenBank/DDBJ databases">
        <title>Genomic Encyclopedia of Type Strains, Phase IV (KMG-IV): sequencing the most valuable type-strain genomes for metagenomic binning, comparative biology and taxonomic classification.</title>
        <authorList>
            <person name="Goeker M."/>
        </authorList>
    </citation>
    <scope>NUCLEOTIDE SEQUENCE [LARGE SCALE GENOMIC DNA]</scope>
    <source>
        <strain evidence="21 22">DSM 20467</strain>
    </source>
</reference>
<dbReference type="Proteomes" id="UP000295188">
    <property type="component" value="Unassembled WGS sequence"/>
</dbReference>
<evidence type="ECO:0000256" key="6">
    <source>
        <dbReference type="ARBA" id="ARBA00015655"/>
    </source>
</evidence>
<dbReference type="GO" id="GO:0051301">
    <property type="term" value="P:cell division"/>
    <property type="evidence" value="ECO:0007669"/>
    <property type="project" value="UniProtKB-KW"/>
</dbReference>
<dbReference type="NCBIfam" id="TIGR01087">
    <property type="entry name" value="murD"/>
    <property type="match status" value="1"/>
</dbReference>
<keyword evidence="17 18" id="KW-0132">Cell division</keyword>
<evidence type="ECO:0000256" key="5">
    <source>
        <dbReference type="ARBA" id="ARBA00012212"/>
    </source>
</evidence>
<evidence type="ECO:0000256" key="7">
    <source>
        <dbReference type="ARBA" id="ARBA00022490"/>
    </source>
</evidence>
<evidence type="ECO:0000256" key="14">
    <source>
        <dbReference type="ARBA" id="ARBA00030398"/>
    </source>
</evidence>
<dbReference type="UniPathway" id="UPA00219"/>
<organism evidence="21 22">
    <name type="scientific">Pectinatus cerevisiiphilus</name>
    <dbReference type="NCBI Taxonomy" id="86956"/>
    <lineage>
        <taxon>Bacteria</taxon>
        <taxon>Bacillati</taxon>
        <taxon>Bacillota</taxon>
        <taxon>Negativicutes</taxon>
        <taxon>Selenomonadales</taxon>
        <taxon>Selenomonadaceae</taxon>
        <taxon>Pectinatus</taxon>
    </lineage>
</organism>
<dbReference type="EMBL" id="SMAA01000003">
    <property type="protein sequence ID" value="TCS80861.1"/>
    <property type="molecule type" value="Genomic_DNA"/>
</dbReference>
<keyword evidence="13 17" id="KW-0961">Cell wall biogenesis/degradation</keyword>
<dbReference type="SUPFAM" id="SSF51984">
    <property type="entry name" value="MurCD N-terminal domain"/>
    <property type="match status" value="1"/>
</dbReference>
<evidence type="ECO:0000256" key="11">
    <source>
        <dbReference type="ARBA" id="ARBA00022960"/>
    </source>
</evidence>
<evidence type="ECO:0000259" key="19">
    <source>
        <dbReference type="Pfam" id="PF02875"/>
    </source>
</evidence>
<sequence length="455" mass="49784">MDFADKRIVVLGAGISGIAAAKIACKLGASVVLNDAKTEEQIKYNLNELKELNVKLILGKQTVDIFKDADIVILSPAVPLHIPLLAEVEKLGIKIISEIEFAWYIAKAPIYAITGTNGKTTTTTLLGLLMEKLYKKVGVGGNIGIPLCEEVCRVGAEGCTVAEISSYQLESSHEFCPKIAAVLNVTPDHIARHGSMEVYQQMKEKIFANQGKSDFLVLNYDDPRTRGMADRAKSTVMFFSHEVCLGEGATVLQGKLVIRWHGRQYVICSIDEIKIKGSHNLENALAAAAMAFLAGVPVQQIAAVLKTFPGVEHRIEPVRNINGVEYFNDSKATNTDAAIKALETFSGNIILIAGGYDKKTDLTEFMKLVKKRVDKLILLGNAAARFKKAAIINGIKEDNIIEAGYSMEKAVELAYKYAVKPQVVLLSPACSSFDMYDGYEERGRDFKKIVNALHK</sequence>
<evidence type="ECO:0000256" key="13">
    <source>
        <dbReference type="ARBA" id="ARBA00023316"/>
    </source>
</evidence>
<keyword evidence="12 17" id="KW-0573">Peptidoglycan synthesis</keyword>
<evidence type="ECO:0000256" key="4">
    <source>
        <dbReference type="ARBA" id="ARBA00010416"/>
    </source>
</evidence>
<keyword evidence="8 17" id="KW-0436">Ligase</keyword>
<dbReference type="InterPro" id="IPR005762">
    <property type="entry name" value="MurD"/>
</dbReference>
<dbReference type="Gene3D" id="3.40.1190.10">
    <property type="entry name" value="Mur-like, catalytic domain"/>
    <property type="match status" value="1"/>
</dbReference>
<dbReference type="GO" id="GO:0008360">
    <property type="term" value="P:regulation of cell shape"/>
    <property type="evidence" value="ECO:0007669"/>
    <property type="project" value="UniProtKB-KW"/>
</dbReference>
<dbReference type="GO" id="GO:0005737">
    <property type="term" value="C:cytoplasm"/>
    <property type="evidence" value="ECO:0007669"/>
    <property type="project" value="UniProtKB-SubCell"/>
</dbReference>
<dbReference type="PANTHER" id="PTHR43692:SF1">
    <property type="entry name" value="UDP-N-ACETYLMURAMOYLALANINE--D-GLUTAMATE LIGASE"/>
    <property type="match status" value="1"/>
</dbReference>
<dbReference type="EC" id="6.3.2.9" evidence="5 17"/>
<dbReference type="OrthoDB" id="9809796at2"/>
<dbReference type="Pfam" id="PF08245">
    <property type="entry name" value="Mur_ligase_M"/>
    <property type="match status" value="1"/>
</dbReference>
<comment type="catalytic activity">
    <reaction evidence="16 17 18">
        <text>UDP-N-acetyl-alpha-D-muramoyl-L-alanine + D-glutamate + ATP = UDP-N-acetyl-alpha-D-muramoyl-L-alanyl-D-glutamate + ADP + phosphate + H(+)</text>
        <dbReference type="Rhea" id="RHEA:16429"/>
        <dbReference type="ChEBI" id="CHEBI:15378"/>
        <dbReference type="ChEBI" id="CHEBI:29986"/>
        <dbReference type="ChEBI" id="CHEBI:30616"/>
        <dbReference type="ChEBI" id="CHEBI:43474"/>
        <dbReference type="ChEBI" id="CHEBI:83898"/>
        <dbReference type="ChEBI" id="CHEBI:83900"/>
        <dbReference type="ChEBI" id="CHEBI:456216"/>
        <dbReference type="EC" id="6.3.2.9"/>
    </reaction>
</comment>
<evidence type="ECO:0000256" key="3">
    <source>
        <dbReference type="ARBA" id="ARBA00004752"/>
    </source>
</evidence>
<dbReference type="Gene3D" id="3.90.190.20">
    <property type="entry name" value="Mur ligase, C-terminal domain"/>
    <property type="match status" value="1"/>
</dbReference>
<dbReference type="Pfam" id="PF21799">
    <property type="entry name" value="MurD-like_N"/>
    <property type="match status" value="1"/>
</dbReference>
<dbReference type="HAMAP" id="MF_00639">
    <property type="entry name" value="MurD"/>
    <property type="match status" value="1"/>
</dbReference>
<evidence type="ECO:0000256" key="15">
    <source>
        <dbReference type="ARBA" id="ARBA00032324"/>
    </source>
</evidence>
<feature type="domain" description="Mur ligase central" evidence="20">
    <location>
        <begin position="113"/>
        <end position="291"/>
    </location>
</feature>
<dbReference type="GO" id="GO:0005524">
    <property type="term" value="F:ATP binding"/>
    <property type="evidence" value="ECO:0007669"/>
    <property type="project" value="UniProtKB-UniRule"/>
</dbReference>
<keyword evidence="10 17" id="KW-0067">ATP-binding</keyword>
<dbReference type="GO" id="GO:0008764">
    <property type="term" value="F:UDP-N-acetylmuramoylalanine-D-glutamate ligase activity"/>
    <property type="evidence" value="ECO:0007669"/>
    <property type="project" value="UniProtKB-UniRule"/>
</dbReference>
<proteinExistence type="inferred from homology"/>
<keyword evidence="7 17" id="KW-0963">Cytoplasm</keyword>
<comment type="function">
    <text evidence="1 17 18">Cell wall formation. Catalyzes the addition of glutamate to the nucleotide precursor UDP-N-acetylmuramoyl-L-alanine (UMA).</text>
</comment>
<evidence type="ECO:0000256" key="12">
    <source>
        <dbReference type="ARBA" id="ARBA00022984"/>
    </source>
</evidence>
<evidence type="ECO:0000313" key="22">
    <source>
        <dbReference type="Proteomes" id="UP000295188"/>
    </source>
</evidence>
<evidence type="ECO:0000256" key="18">
    <source>
        <dbReference type="RuleBase" id="RU003664"/>
    </source>
</evidence>
<evidence type="ECO:0000313" key="21">
    <source>
        <dbReference type="EMBL" id="TCS80861.1"/>
    </source>
</evidence>
<comment type="caution">
    <text evidence="21">The sequence shown here is derived from an EMBL/GenBank/DDBJ whole genome shotgun (WGS) entry which is preliminary data.</text>
</comment>
<accession>A0A4R3KDZ8</accession>
<feature type="domain" description="Mur ligase C-terminal" evidence="19">
    <location>
        <begin position="313"/>
        <end position="430"/>
    </location>
</feature>
<dbReference type="InterPro" id="IPR004101">
    <property type="entry name" value="Mur_ligase_C"/>
</dbReference>
<keyword evidence="11 17" id="KW-0133">Cell shape</keyword>
<evidence type="ECO:0000256" key="1">
    <source>
        <dbReference type="ARBA" id="ARBA00002734"/>
    </source>
</evidence>
<keyword evidence="17 18" id="KW-0131">Cell cycle</keyword>
<dbReference type="Pfam" id="PF02875">
    <property type="entry name" value="Mur_ligase_C"/>
    <property type="match status" value="1"/>
</dbReference>
<protein>
    <recommendedName>
        <fullName evidence="6 17">UDP-N-acetylmuramoylalanine--D-glutamate ligase</fullName>
        <ecNumber evidence="5 17">6.3.2.9</ecNumber>
    </recommendedName>
    <alternativeName>
        <fullName evidence="15 17">D-glutamic acid-adding enzyme</fullName>
    </alternativeName>
    <alternativeName>
        <fullName evidence="14 17">UDP-N-acetylmuramoyl-L-alanyl-D-glutamate synthetase</fullName>
    </alternativeName>
</protein>
<evidence type="ECO:0000259" key="20">
    <source>
        <dbReference type="Pfam" id="PF08245"/>
    </source>
</evidence>
<evidence type="ECO:0000256" key="8">
    <source>
        <dbReference type="ARBA" id="ARBA00022598"/>
    </source>
</evidence>